<keyword evidence="3 10" id="KW-0285">Flavoprotein</keyword>
<dbReference type="InterPro" id="IPR009057">
    <property type="entry name" value="Homeodomain-like_sf"/>
</dbReference>
<evidence type="ECO:0000313" key="13">
    <source>
        <dbReference type="EMBL" id="KAK3087785.1"/>
    </source>
</evidence>
<dbReference type="Proteomes" id="UP001186944">
    <property type="component" value="Unassembled WGS sequence"/>
</dbReference>
<dbReference type="InterPro" id="IPR001613">
    <property type="entry name" value="Flavin_amine_oxidase"/>
</dbReference>
<evidence type="ECO:0000256" key="6">
    <source>
        <dbReference type="ARBA" id="ARBA00022827"/>
    </source>
</evidence>
<evidence type="ECO:0000313" key="14">
    <source>
        <dbReference type="Proteomes" id="UP001186944"/>
    </source>
</evidence>
<feature type="binding site" evidence="9">
    <location>
        <position position="557"/>
    </location>
    <ligand>
        <name>FAD</name>
        <dbReference type="ChEBI" id="CHEBI:57692"/>
    </ligand>
</feature>
<reference evidence="13" key="1">
    <citation type="submission" date="2019-08" db="EMBL/GenBank/DDBJ databases">
        <title>The improved chromosome-level genome for the pearl oyster Pinctada fucata martensii using PacBio sequencing and Hi-C.</title>
        <authorList>
            <person name="Zheng Z."/>
        </authorList>
    </citation>
    <scope>NUCLEOTIDE SEQUENCE</scope>
    <source>
        <strain evidence="13">ZZ-2019</strain>
        <tissue evidence="13">Adductor muscle</tissue>
    </source>
</reference>
<gene>
    <name evidence="13" type="ORF">FSP39_010562</name>
</gene>
<dbReference type="EC" id="1.4.3.-" evidence="10"/>
<dbReference type="GO" id="GO:0008131">
    <property type="term" value="F:primary methylamine oxidase activity"/>
    <property type="evidence" value="ECO:0007669"/>
    <property type="project" value="UniProtKB-ARBA"/>
</dbReference>
<evidence type="ECO:0000256" key="8">
    <source>
        <dbReference type="ARBA" id="ARBA00023002"/>
    </source>
</evidence>
<dbReference type="Gene3D" id="1.10.10.10">
    <property type="entry name" value="Winged helix-like DNA-binding domain superfamily/Winged helix DNA-binding domain"/>
    <property type="match status" value="1"/>
</dbReference>
<dbReference type="Pfam" id="PF01593">
    <property type="entry name" value="Amino_oxidase"/>
    <property type="match status" value="1"/>
</dbReference>
<evidence type="ECO:0000259" key="11">
    <source>
        <dbReference type="PROSITE" id="PS50934"/>
    </source>
</evidence>
<proteinExistence type="inferred from homology"/>
<feature type="domain" description="CW-type" evidence="12">
    <location>
        <begin position="127"/>
        <end position="193"/>
    </location>
</feature>
<dbReference type="PANTHER" id="PTHR10742">
    <property type="entry name" value="FLAVIN MONOAMINE OXIDASE"/>
    <property type="match status" value="1"/>
</dbReference>
<comment type="similarity">
    <text evidence="2 10">Belongs to the flavin monoamine oxidase family.</text>
</comment>
<name>A0AA88XLS7_PINIB</name>
<keyword evidence="8 10" id="KW-0560">Oxidoreductase</keyword>
<keyword evidence="14" id="KW-1185">Reference proteome</keyword>
<dbReference type="InterPro" id="IPR007526">
    <property type="entry name" value="SWIRM"/>
</dbReference>
<comment type="cofactor">
    <cofactor evidence="1 10">
        <name>FAD</name>
        <dbReference type="ChEBI" id="CHEBI:57692"/>
    </cofactor>
</comment>
<feature type="domain" description="SWIRM" evidence="11">
    <location>
        <begin position="234"/>
        <end position="332"/>
    </location>
</feature>
<dbReference type="InterPro" id="IPR036388">
    <property type="entry name" value="WH-like_DNA-bd_sf"/>
</dbReference>
<evidence type="ECO:0000256" key="4">
    <source>
        <dbReference type="ARBA" id="ARBA00022723"/>
    </source>
</evidence>
<keyword evidence="6 10" id="KW-0274">FAD</keyword>
<evidence type="ECO:0000256" key="5">
    <source>
        <dbReference type="ARBA" id="ARBA00022771"/>
    </source>
</evidence>
<dbReference type="GO" id="GO:0140682">
    <property type="term" value="F:FAD-dependent H3K4me/H3K4me3 demethylase activity"/>
    <property type="evidence" value="ECO:0007669"/>
    <property type="project" value="UniProtKB-ARBA"/>
</dbReference>
<dbReference type="InterPro" id="IPR036188">
    <property type="entry name" value="FAD/NAD-bd_sf"/>
</dbReference>
<evidence type="ECO:0000256" key="9">
    <source>
        <dbReference type="PIRSR" id="PIRSR601613-1"/>
    </source>
</evidence>
<dbReference type="Gene3D" id="3.90.660.10">
    <property type="match status" value="1"/>
</dbReference>
<evidence type="ECO:0000256" key="3">
    <source>
        <dbReference type="ARBA" id="ARBA00022630"/>
    </source>
</evidence>
<evidence type="ECO:0000256" key="7">
    <source>
        <dbReference type="ARBA" id="ARBA00022833"/>
    </source>
</evidence>
<dbReference type="InterPro" id="IPR011124">
    <property type="entry name" value="Znf_CW"/>
</dbReference>
<dbReference type="Gene3D" id="3.50.50.60">
    <property type="entry name" value="FAD/NAD(P)-binding domain"/>
    <property type="match status" value="1"/>
</dbReference>
<dbReference type="SUPFAM" id="SSF46689">
    <property type="entry name" value="Homeodomain-like"/>
    <property type="match status" value="1"/>
</dbReference>
<feature type="binding site" evidence="9">
    <location>
        <begin position="372"/>
        <end position="373"/>
    </location>
    <ligand>
        <name>FAD</name>
        <dbReference type="ChEBI" id="CHEBI:57692"/>
    </ligand>
</feature>
<dbReference type="EMBL" id="VSWD01000011">
    <property type="protein sequence ID" value="KAK3087785.1"/>
    <property type="molecule type" value="Genomic_DNA"/>
</dbReference>
<dbReference type="SUPFAM" id="SSF54373">
    <property type="entry name" value="FAD-linked reductases, C-terminal domain"/>
    <property type="match status" value="1"/>
</dbReference>
<dbReference type="InterPro" id="IPR002937">
    <property type="entry name" value="Amino_oxidase"/>
</dbReference>
<keyword evidence="7" id="KW-0862">Zinc</keyword>
<dbReference type="PROSITE" id="PS51050">
    <property type="entry name" value="ZF_CW"/>
    <property type="match status" value="1"/>
</dbReference>
<dbReference type="Gene3D" id="3.30.40.100">
    <property type="match status" value="1"/>
</dbReference>
<keyword evidence="4" id="KW-0479">Metal-binding</keyword>
<dbReference type="PANTHER" id="PTHR10742:SF410">
    <property type="entry name" value="LYSINE-SPECIFIC HISTONE DEMETHYLASE 2"/>
    <property type="match status" value="1"/>
</dbReference>
<dbReference type="GO" id="GO:0008270">
    <property type="term" value="F:zinc ion binding"/>
    <property type="evidence" value="ECO:0007669"/>
    <property type="project" value="UniProtKB-KW"/>
</dbReference>
<dbReference type="SUPFAM" id="SSF51905">
    <property type="entry name" value="FAD/NAD(P)-binding domain"/>
    <property type="match status" value="1"/>
</dbReference>
<dbReference type="Pfam" id="PF04433">
    <property type="entry name" value="SWIRM"/>
    <property type="match status" value="1"/>
</dbReference>
<evidence type="ECO:0000256" key="10">
    <source>
        <dbReference type="RuleBase" id="RU362067"/>
    </source>
</evidence>
<protein>
    <recommendedName>
        <fullName evidence="10">Amine oxidase</fullName>
        <ecNumber evidence="10">1.4.3.-</ecNumber>
    </recommendedName>
</protein>
<evidence type="ECO:0000256" key="2">
    <source>
        <dbReference type="ARBA" id="ARBA00005995"/>
    </source>
</evidence>
<dbReference type="PROSITE" id="PS50934">
    <property type="entry name" value="SWIRM"/>
    <property type="match status" value="1"/>
</dbReference>
<dbReference type="InterPro" id="IPR050281">
    <property type="entry name" value="Flavin_monoamine_oxidase"/>
</dbReference>
<comment type="caution">
    <text evidence="13">The sequence shown here is derived from an EMBL/GenBank/DDBJ whole genome shotgun (WGS) entry which is preliminary data.</text>
</comment>
<sequence>MASPSKRVSGRVQKRKIFADEIESTPTKEPALAISPAAKDPVKRRKCDNAACRGNWPICFACASEKCCGRGYTSRWYHVSPAEHFCNECFEFFYRSHKEGYSTYAAWKTVWSTYGTTEASIRVYMADNLLPYWAQCNKCQKWRQISGDTTPVADFFRLYTCGTSASGIKRVDLIREKMLLRFMSCTTYMKSSPAWPFLTAYFPDKLGMSPTDYEVFSETKSPVFHPYLHPFSSYDEPEVAGSVPPDRMDSEEMAEFSEMCSFIPMYLAIRNICITLWNLNYKEWLTKEKCAPHIICRGICRVYYIGMLDRFLQYLTHRRLINYGLLSFPSHVSWKPCVADKEVSVIVVGAGIAGLSAARELLQRGIRVKVLEARDNTGGRIQEDNTMGVCVGRGAQMISGCTNNPIAIMCLQAGIPVKEMSEKCNLFMEDGSPVPEDMDRRMDFHFNAILDTIAEWRKNKELSQDISLLSKFKEMHQQFLDESQLTFTQDEETLLNFYIGNLEYACGSSLKSLSSKNWDQNEEYPQFSGGNIFLPKGFAKILLSLSNGMDIEYNKQVSEISYDGDSCRICTVNGKTYEANKVIVTVPLGVLKNEDIAFSPSLPEWKTAAIRSLGSGTVEKVVMRFESPFWREKTQHADIFGHVPSENSKRDFTVFYDLSKVEGVYVLMTHLTVDCVESFRQKTDDDIVATCVDLLKSLFPDQTVSKPSQYIVTRWCCDKFARMSYSYIPVGVSGEAYDHIEQELDDKLYFAGEATNRKYPQSVLGAYLSGLREAQKINNSVGD</sequence>
<evidence type="ECO:0000259" key="12">
    <source>
        <dbReference type="PROSITE" id="PS51050"/>
    </source>
</evidence>
<dbReference type="PRINTS" id="PR00757">
    <property type="entry name" value="AMINEOXDASEF"/>
</dbReference>
<organism evidence="13 14">
    <name type="scientific">Pinctada imbricata</name>
    <name type="common">Atlantic pearl-oyster</name>
    <name type="synonym">Pinctada martensii</name>
    <dbReference type="NCBI Taxonomy" id="66713"/>
    <lineage>
        <taxon>Eukaryota</taxon>
        <taxon>Metazoa</taxon>
        <taxon>Spiralia</taxon>
        <taxon>Lophotrochozoa</taxon>
        <taxon>Mollusca</taxon>
        <taxon>Bivalvia</taxon>
        <taxon>Autobranchia</taxon>
        <taxon>Pteriomorphia</taxon>
        <taxon>Pterioida</taxon>
        <taxon>Pterioidea</taxon>
        <taxon>Pteriidae</taxon>
        <taxon>Pinctada</taxon>
    </lineage>
</organism>
<dbReference type="AlphaFoldDB" id="A0AA88XLS7"/>
<accession>A0AA88XLS7</accession>
<evidence type="ECO:0000256" key="1">
    <source>
        <dbReference type="ARBA" id="ARBA00001974"/>
    </source>
</evidence>
<keyword evidence="5" id="KW-0863">Zinc-finger</keyword>